<feature type="compositionally biased region" description="Basic residues" evidence="6">
    <location>
        <begin position="422"/>
        <end position="434"/>
    </location>
</feature>
<feature type="domain" description="CENP-T/Histone H4 histone fold" evidence="7">
    <location>
        <begin position="438"/>
        <end position="543"/>
    </location>
</feature>
<dbReference type="Proteomes" id="UP000811619">
    <property type="component" value="Unassembled WGS sequence"/>
</dbReference>
<keyword evidence="9" id="KW-1185">Reference proteome</keyword>
<evidence type="ECO:0000313" key="9">
    <source>
        <dbReference type="Proteomes" id="UP000811619"/>
    </source>
</evidence>
<dbReference type="GO" id="GO:0000776">
    <property type="term" value="C:kinetochore"/>
    <property type="evidence" value="ECO:0007669"/>
    <property type="project" value="InterPro"/>
</dbReference>
<dbReference type="InterPro" id="IPR009072">
    <property type="entry name" value="Histone-fold"/>
</dbReference>
<evidence type="ECO:0000256" key="3">
    <source>
        <dbReference type="ARBA" id="ARBA00010137"/>
    </source>
</evidence>
<dbReference type="Gene3D" id="1.10.20.10">
    <property type="entry name" value="Histone, subunit A"/>
    <property type="match status" value="1"/>
</dbReference>
<evidence type="ECO:0000256" key="6">
    <source>
        <dbReference type="SAM" id="MobiDB-lite"/>
    </source>
</evidence>
<dbReference type="GO" id="GO:0000278">
    <property type="term" value="P:mitotic cell cycle"/>
    <property type="evidence" value="ECO:0007669"/>
    <property type="project" value="TreeGrafter"/>
</dbReference>
<dbReference type="SUPFAM" id="SSF47113">
    <property type="entry name" value="Histone-fold"/>
    <property type="match status" value="1"/>
</dbReference>
<name>A0A8K0J9G9_9HYPO</name>
<evidence type="ECO:0000256" key="1">
    <source>
        <dbReference type="ARBA" id="ARBA00004123"/>
    </source>
</evidence>
<dbReference type="PANTHER" id="PTHR46904:SF1">
    <property type="entry name" value="CENTROMERE PROTEIN T"/>
    <property type="match status" value="1"/>
</dbReference>
<evidence type="ECO:0000259" key="7">
    <source>
        <dbReference type="Pfam" id="PF15511"/>
    </source>
</evidence>
<feature type="compositionally biased region" description="Low complexity" evidence="6">
    <location>
        <begin position="75"/>
        <end position="84"/>
    </location>
</feature>
<feature type="compositionally biased region" description="Acidic residues" evidence="6">
    <location>
        <begin position="394"/>
        <end position="408"/>
    </location>
</feature>
<keyword evidence="4" id="KW-0158">Chromosome</keyword>
<accession>A0A8K0J9G9</accession>
<feature type="region of interest" description="Disordered" evidence="6">
    <location>
        <begin position="546"/>
        <end position="573"/>
    </location>
</feature>
<dbReference type="GO" id="GO:0051382">
    <property type="term" value="P:kinetochore assembly"/>
    <property type="evidence" value="ECO:0007669"/>
    <property type="project" value="InterPro"/>
</dbReference>
<comment type="subcellular location">
    <subcellularLocation>
        <location evidence="2">Chromosome</location>
    </subcellularLocation>
    <subcellularLocation>
        <location evidence="1">Nucleus</location>
    </subcellularLocation>
</comment>
<sequence>MNSSPDGFTSSPNKTPSRVPAVVAQTPINRRAASAEPPSSRGSALRTPLDRTSTRDLLNSVRRGVTASGGRRGNAPTPHAAAARRALDQRRTALLTPGKARRQSLREQRETPMGLLQDLGRVLATHTRPIVSSSPRDRPSSIAPVPEEDEGAHDDDDDDEDDDADLPIHAPRLSLPLDDDDQDSDLIPPQSVGLEDDTETVPNIELPMRAVSEQPGRYSGISFGSRRDSDNMYDDDDDNTADIGRQSDFFPGLLEDLQARANATADPTLNRIDVNDATVTMSRRESEFGLEIPPDVADQTTFVMSEPPAADGGGTSPLREMSILAASANNAANTPGIGDVTLDKGDVTLDKGDVTLDKGEVDDVDVYSDAEAADLDPVQEEDDVETYALAEDAADEVEEVDQEAEMDNGSEAAQPLSVAKPQQRKRPKKPQRRISKYAIEYPPLPPSFVKRVAQTALHSSGLSNPRVSTDTLTALTQASEWFFEQLGDDLGAYANHAKRKMIDESDVATLMRRQRQITSDSTMFSLAQRHLPRELLQELKMPVPWGGKIPRKRIRPGDDETEDSSEVTWTQGS</sequence>
<feature type="compositionally biased region" description="Polar residues" evidence="6">
    <location>
        <begin position="1"/>
        <end position="16"/>
    </location>
</feature>
<dbReference type="OrthoDB" id="10071681at2759"/>
<dbReference type="EMBL" id="SRPY01000131">
    <property type="protein sequence ID" value="KAG5928222.1"/>
    <property type="molecule type" value="Genomic_DNA"/>
</dbReference>
<evidence type="ECO:0000256" key="5">
    <source>
        <dbReference type="ARBA" id="ARBA00023242"/>
    </source>
</evidence>
<comment type="similarity">
    <text evidence="3">Belongs to the CENP-T/CNN1 family.</text>
</comment>
<dbReference type="InterPro" id="IPR035425">
    <property type="entry name" value="CENP-T/H4_C"/>
</dbReference>
<protein>
    <recommendedName>
        <fullName evidence="7">CENP-T/Histone H4 histone fold domain-containing protein</fullName>
    </recommendedName>
</protein>
<comment type="caution">
    <text evidence="8">The sequence shown here is derived from an EMBL/GenBank/DDBJ whole genome shotgun (WGS) entry which is preliminary data.</text>
</comment>
<dbReference type="PANTHER" id="PTHR46904">
    <property type="entry name" value="CENTROMERE PROTEIN T"/>
    <property type="match status" value="1"/>
</dbReference>
<dbReference type="GO" id="GO:0007059">
    <property type="term" value="P:chromosome segregation"/>
    <property type="evidence" value="ECO:0007669"/>
    <property type="project" value="TreeGrafter"/>
</dbReference>
<gene>
    <name evidence="8" type="ORF">E4U42_001106</name>
</gene>
<dbReference type="CDD" id="cd22920">
    <property type="entry name" value="HFD_CENP-T"/>
    <property type="match status" value="1"/>
</dbReference>
<dbReference type="GO" id="GO:0046982">
    <property type="term" value="F:protein heterodimerization activity"/>
    <property type="evidence" value="ECO:0007669"/>
    <property type="project" value="InterPro"/>
</dbReference>
<keyword evidence="5" id="KW-0539">Nucleus</keyword>
<dbReference type="GO" id="GO:0005634">
    <property type="term" value="C:nucleus"/>
    <property type="evidence" value="ECO:0007669"/>
    <property type="project" value="UniProtKB-SubCell"/>
</dbReference>
<dbReference type="AlphaFoldDB" id="A0A8K0J9G9"/>
<evidence type="ECO:0000313" key="8">
    <source>
        <dbReference type="EMBL" id="KAG5928222.1"/>
    </source>
</evidence>
<dbReference type="GO" id="GO:0003677">
    <property type="term" value="F:DNA binding"/>
    <property type="evidence" value="ECO:0007669"/>
    <property type="project" value="InterPro"/>
</dbReference>
<evidence type="ECO:0000256" key="2">
    <source>
        <dbReference type="ARBA" id="ARBA00004286"/>
    </source>
</evidence>
<feature type="region of interest" description="Disordered" evidence="6">
    <location>
        <begin position="394"/>
        <end position="434"/>
    </location>
</feature>
<feature type="compositionally biased region" description="Acidic residues" evidence="6">
    <location>
        <begin position="146"/>
        <end position="165"/>
    </location>
</feature>
<dbReference type="InterPro" id="IPR028255">
    <property type="entry name" value="CENP-T"/>
</dbReference>
<organism evidence="8 9">
    <name type="scientific">Claviceps africana</name>
    <dbReference type="NCBI Taxonomy" id="83212"/>
    <lineage>
        <taxon>Eukaryota</taxon>
        <taxon>Fungi</taxon>
        <taxon>Dikarya</taxon>
        <taxon>Ascomycota</taxon>
        <taxon>Pezizomycotina</taxon>
        <taxon>Sordariomycetes</taxon>
        <taxon>Hypocreomycetidae</taxon>
        <taxon>Hypocreales</taxon>
        <taxon>Clavicipitaceae</taxon>
        <taxon>Claviceps</taxon>
    </lineage>
</organism>
<proteinExistence type="inferred from homology"/>
<feature type="region of interest" description="Disordered" evidence="6">
    <location>
        <begin position="1"/>
        <end position="247"/>
    </location>
</feature>
<dbReference type="Pfam" id="PF15511">
    <property type="entry name" value="CENP-T_C"/>
    <property type="match status" value="1"/>
</dbReference>
<reference evidence="8" key="1">
    <citation type="journal article" date="2020" name="bioRxiv">
        <title>Whole genome comparisons of ergot fungi reveals the divergence and evolution of species within the genus Claviceps are the result of varying mechanisms driving genome evolution and host range expansion.</title>
        <authorList>
            <person name="Wyka S.A."/>
            <person name="Mondo S.J."/>
            <person name="Liu M."/>
            <person name="Dettman J."/>
            <person name="Nalam V."/>
            <person name="Broders K.D."/>
        </authorList>
    </citation>
    <scope>NUCLEOTIDE SEQUENCE</scope>
    <source>
        <strain evidence="8">CCC 489</strain>
    </source>
</reference>
<feature type="compositionally biased region" description="Acidic residues" evidence="6">
    <location>
        <begin position="231"/>
        <end position="240"/>
    </location>
</feature>
<evidence type="ECO:0000256" key="4">
    <source>
        <dbReference type="ARBA" id="ARBA00022454"/>
    </source>
</evidence>